<evidence type="ECO:0000313" key="10">
    <source>
        <dbReference type="WBParaSite" id="DME_0000593401-mRNA-1"/>
    </source>
</evidence>
<dbReference type="Proteomes" id="UP000274756">
    <property type="component" value="Unassembled WGS sequence"/>
</dbReference>
<dbReference type="EMBL" id="UYYG01000009">
    <property type="protein sequence ID" value="VDN50900.1"/>
    <property type="molecule type" value="Genomic_DNA"/>
</dbReference>
<evidence type="ECO:0000313" key="8">
    <source>
        <dbReference type="Proteomes" id="UP000038040"/>
    </source>
</evidence>
<keyword evidence="9" id="KW-1185">Reference proteome</keyword>
<dbReference type="Pfam" id="PF04118">
    <property type="entry name" value="Dopey_N"/>
    <property type="match status" value="1"/>
</dbReference>
<dbReference type="GO" id="GO:0005768">
    <property type="term" value="C:endosome"/>
    <property type="evidence" value="ECO:0007669"/>
    <property type="project" value="TreeGrafter"/>
</dbReference>
<evidence type="ECO:0000313" key="9">
    <source>
        <dbReference type="Proteomes" id="UP000274756"/>
    </source>
</evidence>
<dbReference type="InterPro" id="IPR040314">
    <property type="entry name" value="DOP1"/>
</dbReference>
<proteinExistence type="inferred from homology"/>
<reference evidence="7 9" key="2">
    <citation type="submission" date="2018-11" db="EMBL/GenBank/DDBJ databases">
        <authorList>
            <consortium name="Pathogen Informatics"/>
        </authorList>
    </citation>
    <scope>NUCLEOTIDE SEQUENCE [LARGE SCALE GENOMIC DNA]</scope>
</reference>
<dbReference type="AlphaFoldDB" id="A0A158Q4X0"/>
<feature type="domain" description="DOP1-like TPR" evidence="6">
    <location>
        <begin position="1246"/>
        <end position="1642"/>
    </location>
</feature>
<evidence type="ECO:0000256" key="2">
    <source>
        <dbReference type="ARBA" id="ARBA00022927"/>
    </source>
</evidence>
<dbReference type="GO" id="GO:0005829">
    <property type="term" value="C:cytosol"/>
    <property type="evidence" value="ECO:0007669"/>
    <property type="project" value="GOC"/>
</dbReference>
<comment type="similarity">
    <text evidence="3">Belongs to the DOP1 family.</text>
</comment>
<accession>A0A158Q4X0</accession>
<dbReference type="Pfam" id="PF24598">
    <property type="entry name" value="DOP1_C"/>
    <property type="match status" value="1"/>
</dbReference>
<organism evidence="8 10">
    <name type="scientific">Dracunculus medinensis</name>
    <name type="common">Guinea worm</name>
    <dbReference type="NCBI Taxonomy" id="318479"/>
    <lineage>
        <taxon>Eukaryota</taxon>
        <taxon>Metazoa</taxon>
        <taxon>Ecdysozoa</taxon>
        <taxon>Nematoda</taxon>
        <taxon>Chromadorea</taxon>
        <taxon>Rhabditida</taxon>
        <taxon>Spirurina</taxon>
        <taxon>Dracunculoidea</taxon>
        <taxon>Dracunculidae</taxon>
        <taxon>Dracunculus</taxon>
    </lineage>
</organism>
<dbReference type="Pfam" id="PF24601">
    <property type="entry name" value="TPR_DOP1"/>
    <property type="match status" value="1"/>
</dbReference>
<dbReference type="InterPro" id="IPR056457">
    <property type="entry name" value="DOP1_C"/>
</dbReference>
<evidence type="ECO:0000259" key="5">
    <source>
        <dbReference type="Pfam" id="PF24598"/>
    </source>
</evidence>
<reference evidence="10" key="1">
    <citation type="submission" date="2016-04" db="UniProtKB">
        <authorList>
            <consortium name="WormBaseParasite"/>
        </authorList>
    </citation>
    <scope>IDENTIFICATION</scope>
</reference>
<dbReference type="STRING" id="318479.A0A158Q4X0"/>
<protein>
    <submittedName>
        <fullName evidence="10">Dopey_N domain-containing protein</fullName>
    </submittedName>
</protein>
<feature type="domain" description="DOP1-like C-terminal" evidence="5">
    <location>
        <begin position="2055"/>
        <end position="2392"/>
    </location>
</feature>
<dbReference type="InterPro" id="IPR056459">
    <property type="entry name" value="TPR_DOP1"/>
</dbReference>
<dbReference type="Proteomes" id="UP000038040">
    <property type="component" value="Unplaced"/>
</dbReference>
<dbReference type="GO" id="GO:0015031">
    <property type="term" value="P:protein transport"/>
    <property type="evidence" value="ECO:0007669"/>
    <property type="project" value="UniProtKB-KW"/>
</dbReference>
<gene>
    <name evidence="7" type="ORF">DME_LOCUS873</name>
</gene>
<name>A0A158Q4X0_DRAME</name>
<dbReference type="OrthoDB" id="297643at2759"/>
<dbReference type="PANTHER" id="PTHR14042:SF24">
    <property type="entry name" value="PROTEIN DOPEY-1 HOMOLOG"/>
    <property type="match status" value="1"/>
</dbReference>
<dbReference type="WBParaSite" id="DME_0000593401-mRNA-1">
    <property type="protein sequence ID" value="DME_0000593401-mRNA-1"/>
    <property type="gene ID" value="DME_0000593401"/>
</dbReference>
<evidence type="ECO:0000256" key="1">
    <source>
        <dbReference type="ARBA" id="ARBA00022448"/>
    </source>
</evidence>
<keyword evidence="2" id="KW-0653">Protein transport</keyword>
<evidence type="ECO:0000259" key="4">
    <source>
        <dbReference type="Pfam" id="PF04118"/>
    </source>
</evidence>
<dbReference type="InterPro" id="IPR007249">
    <property type="entry name" value="DOP1_N"/>
</dbReference>
<dbReference type="GO" id="GO:0005802">
    <property type="term" value="C:trans-Golgi network"/>
    <property type="evidence" value="ECO:0007669"/>
    <property type="project" value="TreeGrafter"/>
</dbReference>
<evidence type="ECO:0000256" key="3">
    <source>
        <dbReference type="ARBA" id="ARBA00046326"/>
    </source>
</evidence>
<evidence type="ECO:0000313" key="7">
    <source>
        <dbReference type="EMBL" id="VDN50900.1"/>
    </source>
</evidence>
<evidence type="ECO:0000259" key="6">
    <source>
        <dbReference type="Pfam" id="PF24601"/>
    </source>
</evidence>
<sequence>MSSVLVGGSDAAINAAQAAALVNSSKYRAYVASVDKALKAFETTNEWADLISALGKLSRVFHSNAKFGDIPKPITVAKRLSQCLHPALPHGVHLKALETYRQIFDILGQKDLSRLLYLFSVGLFPLMDHCGIKVKSELLSIFEQYLLPLGENLKPSLPGFITALLLGLEEGTEFFERSSLLLNQVQDIVGSETFFACLWEAILGSPSVRLSALIYVNAKFDRRKPMDDQLYIMGNNVDHMIAALCATADDDGSALVQRHLLDFLSAAFPLNSDYLMREDFVQLLRRCVFVILRRDMSLNRRLYQWILNRSGDSSVGALPIGGVDEQLDTTFFRTYALPLIKDAIEEYLRLNAVEIAVSSANWDGGKERQLQFTEVRVCRLLLYFLDRPELGNLVLEETLSMLLMFSAEQDDQLKSAFDEMLNYEIKKSSVYYLHSMTIGKRRELLLKQASIFSNRSEATISSKNNTESDQAKRLNEFAKVLNLLLNSLDIGFIWNFLSYRLEMFVSSKYNFLLLNPEVLVNTTDSLLMTNETLYLKDEARRRNTEELQKFPLVVFIPKKLIILFCLNIVELDFHSAIREIHLPSLLLSLLSNLRKNVASEIDINSLLSFISVARVILFQINHSILDFEGTVRTSNSMNEIDLHGSKNSSPFHSESSVLSSVVKEQGTIESSLKECQRLLAKLCSWYCVDRSVARLKVFLAISTLQMEFADFPIYSLSTNKSSLHNNKSPHIYPEWLKGLFDVIFLDLWLKFKLDGELNGLQDVNDFFARAVAFDLFFYIYARTVSLFEQYSVINRKEDPFDVVATDRDNRSKATTTVLLKSVLSESNVNQIEKDEIFQKATRFAWAFLDSSFNEISAKILLLLHSRQINEPSSEVEDLIIAHLTSSNKSVSGAAARKFRILWTISRFPISNNSYPGLSFKPFNRIIMFLLGILTDDSVSYEKAELKNLAANWFNDCAKHNDLPKILQVFAVMLLNPTTCRISIQYLSMNERFSKEQMPNMPVGICLISLLAESGRHSLYHLCEDISVSERNIPLSTEISLILERLFLENDFPSWFNDLKNRLLQVGDTNHQLDVIESKNSHKRTISDIPIFDEDNVGGLSIDSVDHDVVDALQYVVDSICAMYGDADNQLFCSFDETGQSKMTSHARDDYFLSENNFPVCIEQSASATISHSNCKTVNSVAPTKPKISDVSTVLADNIKRIKSGHRRQDSLQESIFTMSAQELKLFDTSELPRMNTAGDEKQSLCHELHAHMLLYAESGRTVDLGRVEKVFRMLIALLRIQRGFMASRMIVSCMVSSGITSLPKPSTSSIQLIDLLSKHIRAILGQEFWSSNDVGSDSTKNKHYTFLELFITVSLYFLRSYYLNSPTALVTDDDLRIAWKCKMAALDFLSEIIRELISMIRDNQSRSLVAFIHGILQRSKLQKCLLHLLLTSVHNIRSTAEEILPLSVDILEFNEGPSKYSDQFADLFSGYQSSLLDLTAVVIQLELDIKNGFQDFTDHTINGIYIDKLSINHQIYNSPQHRSTLREPHVGMVELRMFLLTVLNALKHNPFRHEQWQLFIVQILPFLDRSLPTFSIHIVEQLCKNIESSVNTFFRSSDDLLSTNSQNSHLHNRDSIVLVYPPNYIIIALETLTTFIHYCLIDNASVGASGSTMTNAHVPSSAITSSLSSSMMSVIPGTKGATELISNLVKVFSFGDSTSMATNASINKFSERANGGSWKLAKDEMLNAFPHILATICDVWTLTKDSEFTSVGSTSQIRRLILELASPVVQYHQQAFFSALSFVWLAKASSSSHNQLMNRVEPDQVSSFEYSSSQLDIADLLSNIKNLPFENLVSCIADSLKECAGKTTKNIPFIEKQNTSPSEVAMLEILHGYIRSAPPSSLLGCWSSLQILFTDAPIMNLPPKAVFILFIILADFVRLSGSTSIIEDKQMSRAVQDAYQKMIDAVNVIIGWQLEQTTWLKRTLVVKHDSSQKSQETSPVSEFATISSIATSETSSLRGSTSSLATSKLTNFETSSLGVSQQSVSILSSLPEKRNSSNLRSSLKDNSGCKRDPTYSTQALFLLAENLAELVDSICKSEDKERLLPSLHAVWANTLPYLKAKNARNARFFLASSQLLASISTFSYMRSVWRKSTLDLLLDPAFFKMDLQSLKQWLIVIDHLMTHDKTSFKELLARISTTPNSTLSSLITSKEAEYDMRAQALKRLAFIVLSSELDQYNTQLPDIQERLSENLRLSQVPNVHSQVFLCYRVLLIRMRPDHLVSMWPSMVTELIHVLLQIEQQLTGTANVSDDLKCDRNDQWMQLYLAACKLLETLCTLPSGYIAQFQMCHWAFVTSITASNSNFFIPFAGRIERLLRTKYGNLTSNERKLVSASLMNVKTLTSFSELRCFFLALANQNKYLSVGNQLNFDRDGQLRDACYMNGTLSYKNAISRLEHSLYIDFAEHWQL</sequence>
<dbReference type="PANTHER" id="PTHR14042">
    <property type="entry name" value="DOPEY-RELATED"/>
    <property type="match status" value="1"/>
</dbReference>
<feature type="domain" description="DOP1 N-terminal" evidence="4">
    <location>
        <begin position="25"/>
        <end position="309"/>
    </location>
</feature>
<dbReference type="GO" id="GO:0006895">
    <property type="term" value="P:Golgi to endosome transport"/>
    <property type="evidence" value="ECO:0007669"/>
    <property type="project" value="InterPro"/>
</dbReference>
<keyword evidence="1" id="KW-0813">Transport</keyword>